<reference evidence="1 2" key="1">
    <citation type="submission" date="2019-12" db="EMBL/GenBank/DDBJ databases">
        <title>Chromosome-level assembly of the Caenorhabditis remanei genome.</title>
        <authorList>
            <person name="Teterina A.A."/>
            <person name="Willis J.H."/>
            <person name="Phillips P.C."/>
        </authorList>
    </citation>
    <scope>NUCLEOTIDE SEQUENCE [LARGE SCALE GENOMIC DNA]</scope>
    <source>
        <strain evidence="1 2">PX506</strain>
        <tissue evidence="1">Whole organism</tissue>
    </source>
</reference>
<evidence type="ECO:0000313" key="1">
    <source>
        <dbReference type="EMBL" id="KAF1764179.1"/>
    </source>
</evidence>
<dbReference type="Pfam" id="PF12078">
    <property type="entry name" value="DUF3557"/>
    <property type="match status" value="1"/>
</dbReference>
<dbReference type="InterPro" id="IPR021942">
    <property type="entry name" value="DUF3557"/>
</dbReference>
<name>A0A6A5HAT4_CAERE</name>
<dbReference type="RefSeq" id="XP_003101815.2">
    <property type="nucleotide sequence ID" value="XM_003101767.2"/>
</dbReference>
<evidence type="ECO:0000313" key="2">
    <source>
        <dbReference type="Proteomes" id="UP000483820"/>
    </source>
</evidence>
<dbReference type="AlphaFoldDB" id="A0A6A5HAT4"/>
<accession>A0A6A5HAT4</accession>
<dbReference type="GeneID" id="9813422"/>
<dbReference type="Proteomes" id="UP000483820">
    <property type="component" value="Chromosome II"/>
</dbReference>
<dbReference type="KEGG" id="crq:GCK72_004126"/>
<dbReference type="PANTHER" id="PTHR31379">
    <property type="entry name" value="F-BOX C PROTEIN-RELATED-RELATED"/>
    <property type="match status" value="1"/>
</dbReference>
<sequence length="452" mass="52267">MTTSRPQPLFYQSSKCVAMYLKANIRFQLFVRCPGFRTIHQTATFRIPDLKMRPHDFKINDTTFTLGVIQKYTTTPTPETVKLQNASGGIQYDVDKYGLKSEDGLEENRDANILAYLKRHLLWMVADRERRGLDVDPDLDLRIEERQLEVLAYQMRMTNQEPPFTQYLQLTITTGTVQKVERVEYNKNLKSTRDYILGKIFGVDKVQVGNLQIGEDKFDSHFMFFLQFAEEGGLIVKRQSGNAFYVYTLNGQVEPLLPIQDRKLEIGEMRVTGNLKNALASIKSCLSERNPPIKKLACVYQPFPNDPIVQAAKFLCIVGKASLKVFEGNFSNNRIHLERCDILETDFMNLVSKWETEKNEVSRFYSIGFNKVKEIERFFEILRNVPGAETGKSYVSRLSKYRDCVIIPLRNNTELNVWFEKKKLEDKVYCNTRFIVKIKVQNIGNAQVHGSL</sequence>
<protein>
    <submittedName>
        <fullName evidence="1">Uncharacterized protein</fullName>
    </submittedName>
</protein>
<comment type="caution">
    <text evidence="1">The sequence shown here is derived from an EMBL/GenBank/DDBJ whole genome shotgun (WGS) entry which is preliminary data.</text>
</comment>
<proteinExistence type="predicted"/>
<dbReference type="PANTHER" id="PTHR31379:SF1">
    <property type="entry name" value="F-BOX C PROTEIN-RELATED"/>
    <property type="match status" value="1"/>
</dbReference>
<dbReference type="EMBL" id="WUAV01000002">
    <property type="protein sequence ID" value="KAF1764179.1"/>
    <property type="molecule type" value="Genomic_DNA"/>
</dbReference>
<organism evidence="1 2">
    <name type="scientific">Caenorhabditis remanei</name>
    <name type="common">Caenorhabditis vulgaris</name>
    <dbReference type="NCBI Taxonomy" id="31234"/>
    <lineage>
        <taxon>Eukaryota</taxon>
        <taxon>Metazoa</taxon>
        <taxon>Ecdysozoa</taxon>
        <taxon>Nematoda</taxon>
        <taxon>Chromadorea</taxon>
        <taxon>Rhabditida</taxon>
        <taxon>Rhabditina</taxon>
        <taxon>Rhabditomorpha</taxon>
        <taxon>Rhabditoidea</taxon>
        <taxon>Rhabditidae</taxon>
        <taxon>Peloderinae</taxon>
        <taxon>Caenorhabditis</taxon>
    </lineage>
</organism>
<dbReference type="CTD" id="9813422"/>
<gene>
    <name evidence="1" type="ORF">GCK72_004126</name>
</gene>